<feature type="transmembrane region" description="Helical" evidence="3">
    <location>
        <begin position="44"/>
        <end position="67"/>
    </location>
</feature>
<sequence length="196" mass="21936">MFSENIKKLFRRSLHPLIMLFVILKITPNMLTSAGLLINIYVAYLIATGNFILGGIILIVASLFDTFDGELARTTGKITKVGAFLDSIADRYAEFFILGGVAYYFIGNDLNIGIMAAFFSLVGAIMTSYTRARAEGIGIELKKGFFQRPERMIFLIITFLFLSRYLVYAMMIFAFATVITALQRTITGMNSIKMIK</sequence>
<dbReference type="PROSITE" id="PS00379">
    <property type="entry name" value="CDP_ALCOHOL_P_TRANSF"/>
    <property type="match status" value="1"/>
</dbReference>
<evidence type="ECO:0000256" key="1">
    <source>
        <dbReference type="ARBA" id="ARBA00022679"/>
    </source>
</evidence>
<feature type="transmembrane region" description="Helical" evidence="3">
    <location>
        <begin position="112"/>
        <end position="132"/>
    </location>
</feature>
<proteinExistence type="inferred from homology"/>
<dbReference type="GO" id="GO:0016780">
    <property type="term" value="F:phosphotransferase activity, for other substituted phosphate groups"/>
    <property type="evidence" value="ECO:0007669"/>
    <property type="project" value="InterPro"/>
</dbReference>
<dbReference type="Proteomes" id="UP000271125">
    <property type="component" value="Unassembled WGS sequence"/>
</dbReference>
<reference evidence="4 5" key="1">
    <citation type="submission" date="2018-06" db="EMBL/GenBank/DDBJ databases">
        <title>Extensive metabolic versatility and redundancy in microbially diverse, dynamic hydrothermal sediments.</title>
        <authorList>
            <person name="Dombrowski N."/>
            <person name="Teske A."/>
            <person name="Baker B.J."/>
        </authorList>
    </citation>
    <scope>NUCLEOTIDE SEQUENCE [LARGE SCALE GENOMIC DNA]</scope>
    <source>
        <strain evidence="4">B10_G13</strain>
    </source>
</reference>
<name>A0A660SQH0_UNCT6</name>
<feature type="transmembrane region" description="Helical" evidence="3">
    <location>
        <begin position="153"/>
        <end position="182"/>
    </location>
</feature>
<dbReference type="EMBL" id="QNBD01000027">
    <property type="protein sequence ID" value="RKX72351.1"/>
    <property type="molecule type" value="Genomic_DNA"/>
</dbReference>
<keyword evidence="1 2" id="KW-0808">Transferase</keyword>
<comment type="caution">
    <text evidence="4">The sequence shown here is derived from an EMBL/GenBank/DDBJ whole genome shotgun (WGS) entry which is preliminary data.</text>
</comment>
<evidence type="ECO:0000256" key="3">
    <source>
        <dbReference type="SAM" id="Phobius"/>
    </source>
</evidence>
<dbReference type="Gene3D" id="1.20.120.1760">
    <property type="match status" value="1"/>
</dbReference>
<keyword evidence="3" id="KW-0812">Transmembrane</keyword>
<organism evidence="4 5">
    <name type="scientific">candidate division TA06 bacterium</name>
    <dbReference type="NCBI Taxonomy" id="2250710"/>
    <lineage>
        <taxon>Bacteria</taxon>
        <taxon>Bacteria division TA06</taxon>
    </lineage>
</organism>
<dbReference type="InterPro" id="IPR043130">
    <property type="entry name" value="CDP-OH_PTrfase_TM_dom"/>
</dbReference>
<dbReference type="InterPro" id="IPR000462">
    <property type="entry name" value="CDP-OH_P_trans"/>
</dbReference>
<keyword evidence="3" id="KW-0472">Membrane</keyword>
<dbReference type="Pfam" id="PF01066">
    <property type="entry name" value="CDP-OH_P_transf"/>
    <property type="match status" value="1"/>
</dbReference>
<dbReference type="AlphaFoldDB" id="A0A660SQH0"/>
<dbReference type="GO" id="GO:0008654">
    <property type="term" value="P:phospholipid biosynthetic process"/>
    <property type="evidence" value="ECO:0007669"/>
    <property type="project" value="InterPro"/>
</dbReference>
<accession>A0A660SQH0</accession>
<gene>
    <name evidence="4" type="ORF">DRP43_00985</name>
</gene>
<evidence type="ECO:0000313" key="5">
    <source>
        <dbReference type="Proteomes" id="UP000271125"/>
    </source>
</evidence>
<evidence type="ECO:0000313" key="4">
    <source>
        <dbReference type="EMBL" id="RKX72351.1"/>
    </source>
</evidence>
<dbReference type="GO" id="GO:0016020">
    <property type="term" value="C:membrane"/>
    <property type="evidence" value="ECO:0007669"/>
    <property type="project" value="InterPro"/>
</dbReference>
<protein>
    <submittedName>
        <fullName evidence="4">CDP-alcohol phosphatidyltransferase family protein</fullName>
    </submittedName>
</protein>
<comment type="similarity">
    <text evidence="2">Belongs to the CDP-alcohol phosphatidyltransferase class-I family.</text>
</comment>
<evidence type="ECO:0000256" key="2">
    <source>
        <dbReference type="RuleBase" id="RU003750"/>
    </source>
</evidence>
<feature type="transmembrane region" description="Helical" evidence="3">
    <location>
        <begin position="17"/>
        <end position="38"/>
    </location>
</feature>
<dbReference type="InterPro" id="IPR048254">
    <property type="entry name" value="CDP_ALCOHOL_P_TRANSF_CS"/>
</dbReference>
<keyword evidence="3" id="KW-1133">Transmembrane helix</keyword>